<dbReference type="EMBL" id="CAXKWB010062974">
    <property type="protein sequence ID" value="CAL4185971.1"/>
    <property type="molecule type" value="Genomic_DNA"/>
</dbReference>
<evidence type="ECO:0000256" key="4">
    <source>
        <dbReference type="ARBA" id="ARBA00022525"/>
    </source>
</evidence>
<keyword evidence="4" id="KW-0964">Secreted</keyword>
<dbReference type="GO" id="GO:0005125">
    <property type="term" value="F:cytokine activity"/>
    <property type="evidence" value="ECO:0007669"/>
    <property type="project" value="TreeGrafter"/>
</dbReference>
<evidence type="ECO:0000256" key="9">
    <source>
        <dbReference type="RuleBase" id="RU003500"/>
    </source>
</evidence>
<evidence type="ECO:0000256" key="6">
    <source>
        <dbReference type="ARBA" id="ARBA00022687"/>
    </source>
</evidence>
<comment type="similarity">
    <text evidence="2 9">Belongs to the Wnt family.</text>
</comment>
<feature type="non-terminal residue" evidence="10">
    <location>
        <position position="360"/>
    </location>
</feature>
<dbReference type="InterPro" id="IPR043158">
    <property type="entry name" value="Wnt_C"/>
</dbReference>
<evidence type="ECO:0000256" key="8">
    <source>
        <dbReference type="ARBA" id="ARBA00023288"/>
    </source>
</evidence>
<dbReference type="SMART" id="SM00097">
    <property type="entry name" value="WNT1"/>
    <property type="match status" value="1"/>
</dbReference>
<evidence type="ECO:0000256" key="1">
    <source>
        <dbReference type="ARBA" id="ARBA00004498"/>
    </source>
</evidence>
<comment type="subcellular location">
    <subcellularLocation>
        <location evidence="1 9">Secreted</location>
        <location evidence="1 9">Extracellular space</location>
        <location evidence="1 9">Extracellular matrix</location>
    </subcellularLocation>
</comment>
<dbReference type="CDD" id="cd19338">
    <property type="entry name" value="Wnt_Wnt6"/>
    <property type="match status" value="1"/>
</dbReference>
<reference evidence="10 11" key="1">
    <citation type="submission" date="2024-05" db="EMBL/GenBank/DDBJ databases">
        <authorList>
            <person name="Wallberg A."/>
        </authorList>
    </citation>
    <scope>NUCLEOTIDE SEQUENCE [LARGE SCALE GENOMIC DNA]</scope>
</reference>
<dbReference type="InterPro" id="IPR009143">
    <property type="entry name" value="Wnt6"/>
</dbReference>
<sequence length="360" mass="41708">MEIVQEILQLKMHANHKRCEVEVEAASWLQKIYNPVLASYFFSSFSGKKICVCLCYLHERRKKNQICKLWSGMFKTVSVGAKMGISECQHQFHMNRWNCSTFTDSPHVFGHLLKINSREKAYVYGVSAAGVAYSVTRACSRGELTECGCDHQIRQRPTRGRWDWGGCSEDLRFGEYFSKEFVDARENKNSAEGLMNLHNNEAGRRAIRSKMELVCKCHGVSGSCSMRVCWRKMGDFRTIGDSLHTRFESATSVKLVNRKKRKKLRPRRKGFKRPTRRDFVYLQESPDYCEHNEKLGILGTGGRICNKTSWGMDGCRILCCGRGYQTMQRTVTEKCNCRFIWCCKVECDMCQVERMEHYCN</sequence>
<dbReference type="PANTHER" id="PTHR12027">
    <property type="entry name" value="WNT RELATED"/>
    <property type="match status" value="1"/>
</dbReference>
<dbReference type="Pfam" id="PF00110">
    <property type="entry name" value="wnt"/>
    <property type="match status" value="1"/>
</dbReference>
<keyword evidence="8" id="KW-0449">Lipoprotein</keyword>
<dbReference type="GO" id="GO:0007517">
    <property type="term" value="P:muscle organ development"/>
    <property type="evidence" value="ECO:0007669"/>
    <property type="project" value="UniProtKB-ARBA"/>
</dbReference>
<comment type="caution">
    <text evidence="10">The sequence shown here is derived from an EMBL/GenBank/DDBJ whole genome shotgun (WGS) entry which is preliminary data.</text>
</comment>
<dbReference type="GO" id="GO:0030182">
    <property type="term" value="P:neuron differentiation"/>
    <property type="evidence" value="ECO:0007669"/>
    <property type="project" value="TreeGrafter"/>
</dbReference>
<dbReference type="GO" id="GO:0060070">
    <property type="term" value="P:canonical Wnt signaling pathway"/>
    <property type="evidence" value="ECO:0007669"/>
    <property type="project" value="TreeGrafter"/>
</dbReference>
<evidence type="ECO:0000256" key="2">
    <source>
        <dbReference type="ARBA" id="ARBA00005683"/>
    </source>
</evidence>
<dbReference type="InterPro" id="IPR018161">
    <property type="entry name" value="Wnt_CS"/>
</dbReference>
<comment type="function">
    <text evidence="9">Ligand for members of the frizzled family of seven transmembrane receptors.</text>
</comment>
<evidence type="ECO:0000313" key="11">
    <source>
        <dbReference type="Proteomes" id="UP001497623"/>
    </source>
</evidence>
<organism evidence="10 11">
    <name type="scientific">Meganyctiphanes norvegica</name>
    <name type="common">Northern krill</name>
    <name type="synonym">Thysanopoda norvegica</name>
    <dbReference type="NCBI Taxonomy" id="48144"/>
    <lineage>
        <taxon>Eukaryota</taxon>
        <taxon>Metazoa</taxon>
        <taxon>Ecdysozoa</taxon>
        <taxon>Arthropoda</taxon>
        <taxon>Crustacea</taxon>
        <taxon>Multicrustacea</taxon>
        <taxon>Malacostraca</taxon>
        <taxon>Eumalacostraca</taxon>
        <taxon>Eucarida</taxon>
        <taxon>Euphausiacea</taxon>
        <taxon>Euphausiidae</taxon>
        <taxon>Meganyctiphanes</taxon>
    </lineage>
</organism>
<dbReference type="GO" id="GO:0005615">
    <property type="term" value="C:extracellular space"/>
    <property type="evidence" value="ECO:0007669"/>
    <property type="project" value="TreeGrafter"/>
</dbReference>
<evidence type="ECO:0000256" key="5">
    <source>
        <dbReference type="ARBA" id="ARBA00022530"/>
    </source>
</evidence>
<dbReference type="GO" id="GO:0005109">
    <property type="term" value="F:frizzled binding"/>
    <property type="evidence" value="ECO:0007669"/>
    <property type="project" value="TreeGrafter"/>
</dbReference>
<dbReference type="AlphaFoldDB" id="A0AAV2SCU4"/>
<keyword evidence="6 9" id="KW-0879">Wnt signaling pathway</keyword>
<keyword evidence="3 9" id="KW-0217">Developmental protein</keyword>
<evidence type="ECO:0000256" key="3">
    <source>
        <dbReference type="ARBA" id="ARBA00022473"/>
    </source>
</evidence>
<dbReference type="FunFam" id="3.30.2460.20:FF:000001">
    <property type="entry name" value="Wnt homolog"/>
    <property type="match status" value="1"/>
</dbReference>
<accession>A0AAV2SCU4</accession>
<dbReference type="GO" id="GO:0000902">
    <property type="term" value="P:cell morphogenesis"/>
    <property type="evidence" value="ECO:0007669"/>
    <property type="project" value="UniProtKB-ARBA"/>
</dbReference>
<protein>
    <recommendedName>
        <fullName evidence="9">Protein Wnt</fullName>
    </recommendedName>
</protein>
<evidence type="ECO:0000313" key="10">
    <source>
        <dbReference type="EMBL" id="CAL4185971.1"/>
    </source>
</evidence>
<dbReference type="Gene3D" id="3.30.2460.20">
    <property type="match status" value="1"/>
</dbReference>
<proteinExistence type="inferred from homology"/>
<dbReference type="GO" id="GO:0045165">
    <property type="term" value="P:cell fate commitment"/>
    <property type="evidence" value="ECO:0007669"/>
    <property type="project" value="TreeGrafter"/>
</dbReference>
<dbReference type="InterPro" id="IPR005817">
    <property type="entry name" value="Wnt"/>
</dbReference>
<keyword evidence="11" id="KW-1185">Reference proteome</keyword>
<evidence type="ECO:0000256" key="7">
    <source>
        <dbReference type="ARBA" id="ARBA00023157"/>
    </source>
</evidence>
<keyword evidence="7" id="KW-1015">Disulfide bond</keyword>
<dbReference type="PROSITE" id="PS00246">
    <property type="entry name" value="WNT1"/>
    <property type="match status" value="1"/>
</dbReference>
<keyword evidence="5" id="KW-0272">Extracellular matrix</keyword>
<dbReference type="PANTHER" id="PTHR12027:SF99">
    <property type="entry name" value="PROTEIN WNT"/>
    <property type="match status" value="1"/>
</dbReference>
<gene>
    <name evidence="10" type="ORF">MNOR_LOCUS36009</name>
</gene>
<dbReference type="PRINTS" id="PR01349">
    <property type="entry name" value="WNTPROTEIN"/>
</dbReference>
<name>A0AAV2SCU4_MEGNR</name>
<dbReference type="Proteomes" id="UP001497623">
    <property type="component" value="Unassembled WGS sequence"/>
</dbReference>